<dbReference type="EMBL" id="JACEFO010001753">
    <property type="protein sequence ID" value="KAF8711204.1"/>
    <property type="molecule type" value="Genomic_DNA"/>
</dbReference>
<dbReference type="AlphaFoldDB" id="A0A835EPC1"/>
<dbReference type="OrthoDB" id="686875at2759"/>
<gene>
    <name evidence="2" type="ORF">HU200_029220</name>
</gene>
<evidence type="ECO:0000313" key="2">
    <source>
        <dbReference type="EMBL" id="KAF8711204.1"/>
    </source>
</evidence>
<protein>
    <submittedName>
        <fullName evidence="2">Uncharacterized protein</fullName>
    </submittedName>
</protein>
<dbReference type="GO" id="GO:0032196">
    <property type="term" value="P:transposition"/>
    <property type="evidence" value="ECO:0007669"/>
    <property type="project" value="InterPro"/>
</dbReference>
<feature type="compositionally biased region" description="Pro residues" evidence="1">
    <location>
        <begin position="257"/>
        <end position="282"/>
    </location>
</feature>
<reference evidence="2" key="1">
    <citation type="submission" date="2020-07" db="EMBL/GenBank/DDBJ databases">
        <title>Genome sequence and genetic diversity analysis of an under-domesticated orphan crop, white fonio (Digitaria exilis).</title>
        <authorList>
            <person name="Bennetzen J.L."/>
            <person name="Chen S."/>
            <person name="Ma X."/>
            <person name="Wang X."/>
            <person name="Yssel A.E.J."/>
            <person name="Chaluvadi S.R."/>
            <person name="Johnson M."/>
            <person name="Gangashetty P."/>
            <person name="Hamidou F."/>
            <person name="Sanogo M.D."/>
            <person name="Zwaenepoel A."/>
            <person name="Wallace J."/>
            <person name="Van De Peer Y."/>
            <person name="Van Deynze A."/>
        </authorList>
    </citation>
    <scope>NUCLEOTIDE SEQUENCE</scope>
    <source>
        <tissue evidence="2">Leaves</tissue>
    </source>
</reference>
<feature type="compositionally biased region" description="Acidic residues" evidence="1">
    <location>
        <begin position="405"/>
        <end position="450"/>
    </location>
</feature>
<proteinExistence type="predicted"/>
<comment type="caution">
    <text evidence="2">The sequence shown here is derived from an EMBL/GenBank/DDBJ whole genome shotgun (WGS) entry which is preliminary data.</text>
</comment>
<dbReference type="PANTHER" id="PTHR33157:SF12">
    <property type="entry name" value="TRANSPOSASE TNP1_EN_SPM-LIKE DOMAIN-CONTAINING PROTEIN"/>
    <property type="match status" value="1"/>
</dbReference>
<dbReference type="PANTHER" id="PTHR33157">
    <property type="entry name" value="AUTONOMOUS TRANSPOSABLE ELEMENT EN-1 MOSAIC PROTEIN-RELATED"/>
    <property type="match status" value="1"/>
</dbReference>
<keyword evidence="3" id="KW-1185">Reference proteome</keyword>
<feature type="compositionally biased region" description="Basic residues" evidence="1">
    <location>
        <begin position="208"/>
        <end position="218"/>
    </location>
</feature>
<organism evidence="2 3">
    <name type="scientific">Digitaria exilis</name>
    <dbReference type="NCBI Taxonomy" id="1010633"/>
    <lineage>
        <taxon>Eukaryota</taxon>
        <taxon>Viridiplantae</taxon>
        <taxon>Streptophyta</taxon>
        <taxon>Embryophyta</taxon>
        <taxon>Tracheophyta</taxon>
        <taxon>Spermatophyta</taxon>
        <taxon>Magnoliopsida</taxon>
        <taxon>Liliopsida</taxon>
        <taxon>Poales</taxon>
        <taxon>Poaceae</taxon>
        <taxon>PACMAD clade</taxon>
        <taxon>Panicoideae</taxon>
        <taxon>Panicodae</taxon>
        <taxon>Paniceae</taxon>
        <taxon>Anthephorinae</taxon>
        <taxon>Digitaria</taxon>
    </lineage>
</organism>
<feature type="compositionally biased region" description="Low complexity" evidence="1">
    <location>
        <begin position="283"/>
        <end position="301"/>
    </location>
</feature>
<feature type="compositionally biased region" description="Basic and acidic residues" evidence="1">
    <location>
        <begin position="395"/>
        <end position="404"/>
    </location>
</feature>
<evidence type="ECO:0000256" key="1">
    <source>
        <dbReference type="SAM" id="MobiDB-lite"/>
    </source>
</evidence>
<dbReference type="InterPro" id="IPR039266">
    <property type="entry name" value="EN-1/SPM"/>
</dbReference>
<accession>A0A835EPC1</accession>
<name>A0A835EPC1_9POAL</name>
<dbReference type="Proteomes" id="UP000636709">
    <property type="component" value="Unassembled WGS sequence"/>
</dbReference>
<feature type="region of interest" description="Disordered" evidence="1">
    <location>
        <begin position="153"/>
        <end position="313"/>
    </location>
</feature>
<feature type="region of interest" description="Disordered" evidence="1">
    <location>
        <begin position="344"/>
        <end position="451"/>
    </location>
</feature>
<feature type="compositionally biased region" description="Pro residues" evidence="1">
    <location>
        <begin position="190"/>
        <end position="202"/>
    </location>
</feature>
<feature type="region of interest" description="Disordered" evidence="1">
    <location>
        <begin position="818"/>
        <end position="837"/>
    </location>
</feature>
<sequence>MTPTSAAAADVLFQVIVAALTTGKSIVAVSLILCREPNDRQHSAKQKLSAKVMFAESPSGKLTAQAQLSPKEIFAKRFKRRALGKHAAIGLRPPYDGRKQGVTAVSNFALSAKAVFAMSLDLALGKGYAHGKPPTLNRSPSPSSIDLAIHFPPRASLLSPPPSAPPPPRHRPPFLHSRGAASSRCRHPSPPRPSPMRAPPGPLVGRPPTRRPCARRPGRSSAVRAPAGPTRCAPEPAPPVPIAGSALAARLNRRRPSPSPAPSSPRPFPAPASFPAPAPGPAPGTAAPPVGAHPRPRAAALGPPPSGAPILDSTLTVIDTSRIARREEVVRQRVMEFDDEAGVGDMLNDYDEAHFNEGPSEEEPEVSYVYQRTSEEGEGSGGAGGVSGIESPDATDFRPCRQPDSEDELVEAEEEEEDEEGEEEEEEDAREVEGEYEPEEEEEEDDEGAEDVPKVWLRGPSTLPPRPPPHLRPEHFPGMVQHAGKYEPAFHFEHYYSAPDQRDTLGRAYNNKAEWVKAELWVRADRNAHRACQKLLHDIHYEVRLQAIVHYHAHYERRKVTKKQAVTMTLEREEFLKAWEKMVDKWCSPKWQEKHNIHRDRRLKMAGPSHHQGTRDLTGYAKAWSATHGNRDCPQLKAWCLAHMGKATDDIHYSEDTPDSAFTNPTIPPRVSSYTSRSREVHRSDYAPSTQNFDGRVVMEVGGGKKHGRYWMGDNVTDSTTTPRLHEIRQRAPSGSDTIRPRMTQELLTERDSLQANFTQMYLWMHSVDTQVSVPPPQLQFQPSPRQPTPGLSRDQMIPLECSTCRLVCRLRLGAQQDGQGSQDHDLSNPSQPHNPLSANMHLCREPGMVLSAKSSAEAPCLPPAVWAPRALCREPGTWLSANLELFAERLAPLCRAPGTWLSANPAAGPTETAERHLVGRLEALGKYLWCARQKLCLSFAASAERMRLFAESGKLTAKSLDPVQTKKIGKPGCDTTCGNVSGPYHFGLSLGCYWPGLNLTCDTSRGGTLRLLLEYRTLRNAVRFMRPGSIINATPNRQQRLSLKTSHSCTYIAHLLRHPTATKPPRSPRQDTITLPL</sequence>
<feature type="region of interest" description="Disordered" evidence="1">
    <location>
        <begin position="657"/>
        <end position="690"/>
    </location>
</feature>
<evidence type="ECO:0000313" key="3">
    <source>
        <dbReference type="Proteomes" id="UP000636709"/>
    </source>
</evidence>